<protein>
    <recommendedName>
        <fullName evidence="2">DUF6199 domain-containing protein</fullName>
    </recommendedName>
</protein>
<feature type="domain" description="DUF6199" evidence="2">
    <location>
        <begin position="6"/>
        <end position="68"/>
    </location>
</feature>
<dbReference type="EMBL" id="FOYS01000005">
    <property type="protein sequence ID" value="SFR63184.1"/>
    <property type="molecule type" value="Genomic_DNA"/>
</dbReference>
<dbReference type="RefSeq" id="WP_089882187.1">
    <property type="nucleotide sequence ID" value="NZ_FOYS01000005.1"/>
</dbReference>
<keyword evidence="1" id="KW-1133">Transmembrane helix</keyword>
<evidence type="ECO:0000259" key="2">
    <source>
        <dbReference type="Pfam" id="PF19701"/>
    </source>
</evidence>
<evidence type="ECO:0000313" key="4">
    <source>
        <dbReference type="Proteomes" id="UP000243250"/>
    </source>
</evidence>
<accession>A0A1I6I979</accession>
<dbReference type="STRING" id="555875.SAMN04488124_2867"/>
<keyword evidence="1" id="KW-0472">Membrane</keyword>
<dbReference type="InterPro" id="IPR045679">
    <property type="entry name" value="DUF6199"/>
</dbReference>
<feature type="transmembrane region" description="Helical" evidence="1">
    <location>
        <begin position="49"/>
        <end position="71"/>
    </location>
</feature>
<proteinExistence type="predicted"/>
<keyword evidence="4" id="KW-1185">Reference proteome</keyword>
<dbReference type="Pfam" id="PF19701">
    <property type="entry name" value="DUF6199"/>
    <property type="match status" value="1"/>
</dbReference>
<dbReference type="Proteomes" id="UP000243250">
    <property type="component" value="Unassembled WGS sequence"/>
</dbReference>
<reference evidence="4" key="1">
    <citation type="submission" date="2016-10" db="EMBL/GenBank/DDBJ databases">
        <authorList>
            <person name="Varghese N."/>
            <person name="Submissions S."/>
        </authorList>
    </citation>
    <scope>NUCLEOTIDE SEQUENCE [LARGE SCALE GENOMIC DNA]</scope>
    <source>
        <strain evidence="4">CGMCC 1.8711</strain>
    </source>
</reference>
<sequence>MAHPLALVPLAIGLPFAIWPYRVARLRVRFLTFGSKTRWSEAEPADSHVMLVRALGVVVSVFGLLGVAGSFT</sequence>
<organism evidence="3 4">
    <name type="scientific">Halogeometricum limi</name>
    <dbReference type="NCBI Taxonomy" id="555875"/>
    <lineage>
        <taxon>Archaea</taxon>
        <taxon>Methanobacteriati</taxon>
        <taxon>Methanobacteriota</taxon>
        <taxon>Stenosarchaea group</taxon>
        <taxon>Halobacteria</taxon>
        <taxon>Halobacteriales</taxon>
        <taxon>Haloferacaceae</taxon>
        <taxon>Halogeometricum</taxon>
    </lineage>
</organism>
<name>A0A1I6I979_9EURY</name>
<evidence type="ECO:0000256" key="1">
    <source>
        <dbReference type="SAM" id="Phobius"/>
    </source>
</evidence>
<keyword evidence="1" id="KW-0812">Transmembrane</keyword>
<gene>
    <name evidence="3" type="ORF">SAMN04488124_2867</name>
</gene>
<dbReference type="OrthoDB" id="324287at2157"/>
<evidence type="ECO:0000313" key="3">
    <source>
        <dbReference type="EMBL" id="SFR63184.1"/>
    </source>
</evidence>
<dbReference type="AlphaFoldDB" id="A0A1I6I979"/>